<evidence type="ECO:0000259" key="1">
    <source>
        <dbReference type="Pfam" id="PF08241"/>
    </source>
</evidence>
<dbReference type="PANTHER" id="PTHR43591">
    <property type="entry name" value="METHYLTRANSFERASE"/>
    <property type="match status" value="1"/>
</dbReference>
<accession>A0A7W4ITQ4</accession>
<name>A0A7W4ITQ4_9PROT</name>
<dbReference type="GO" id="GO:0008757">
    <property type="term" value="F:S-adenosylmethionine-dependent methyltransferase activity"/>
    <property type="evidence" value="ECO:0007669"/>
    <property type="project" value="InterPro"/>
</dbReference>
<evidence type="ECO:0000313" key="2">
    <source>
        <dbReference type="EMBL" id="MBB2168955.1"/>
    </source>
</evidence>
<evidence type="ECO:0000313" key="3">
    <source>
        <dbReference type="Proteomes" id="UP000559860"/>
    </source>
</evidence>
<proteinExistence type="predicted"/>
<dbReference type="Proteomes" id="UP000559860">
    <property type="component" value="Unassembled WGS sequence"/>
</dbReference>
<dbReference type="RefSeq" id="WP_182986491.1">
    <property type="nucleotide sequence ID" value="NZ_JABEQD010000007.1"/>
</dbReference>
<dbReference type="SUPFAM" id="SSF53335">
    <property type="entry name" value="S-adenosyl-L-methionine-dependent methyltransferases"/>
    <property type="match status" value="1"/>
</dbReference>
<feature type="domain" description="Methyltransferase type 11" evidence="1">
    <location>
        <begin position="38"/>
        <end position="128"/>
    </location>
</feature>
<dbReference type="GO" id="GO:0032259">
    <property type="term" value="P:methylation"/>
    <property type="evidence" value="ECO:0007669"/>
    <property type="project" value="UniProtKB-KW"/>
</dbReference>
<keyword evidence="2" id="KW-0489">Methyltransferase</keyword>
<dbReference type="Pfam" id="PF08241">
    <property type="entry name" value="Methyltransf_11"/>
    <property type="match status" value="1"/>
</dbReference>
<dbReference type="Gene3D" id="3.40.50.150">
    <property type="entry name" value="Vaccinia Virus protein VP39"/>
    <property type="match status" value="1"/>
</dbReference>
<organism evidence="2 3">
    <name type="scientific">Gluconacetobacter aggeris</name>
    <dbReference type="NCBI Taxonomy" id="1286186"/>
    <lineage>
        <taxon>Bacteria</taxon>
        <taxon>Pseudomonadati</taxon>
        <taxon>Pseudomonadota</taxon>
        <taxon>Alphaproteobacteria</taxon>
        <taxon>Acetobacterales</taxon>
        <taxon>Acetobacteraceae</taxon>
        <taxon>Gluconacetobacter</taxon>
    </lineage>
</organism>
<dbReference type="AlphaFoldDB" id="A0A7W4ITQ4"/>
<comment type="caution">
    <text evidence="2">The sequence shown here is derived from an EMBL/GenBank/DDBJ whole genome shotgun (WGS) entry which is preliminary data.</text>
</comment>
<dbReference type="EMBL" id="JABEQD010000007">
    <property type="protein sequence ID" value="MBB2168955.1"/>
    <property type="molecule type" value="Genomic_DNA"/>
</dbReference>
<gene>
    <name evidence="2" type="ORF">HLH36_11400</name>
</gene>
<protein>
    <submittedName>
        <fullName evidence="2">Class I SAM-dependent methyltransferase</fullName>
    </submittedName>
</protein>
<sequence length="242" mass="27228">MTTIEQIDRRFPSDHSRQVDAEYYIHELATSDHIDFMDLGAGDGRSYDVASQAFPDLAWVGVDIADSPEVVSRTRTDCNFRTFDGINLPFSNNSFDVVYSRQVFEHVRYPEALLREVARVLRPGGFFIGSVSQMEPFHSNSLWNFTYYGFAVLADSAGLSLSEFRPGIDGITLTTRHFALFGLAQDMRGIFASMFSADSPINVLIGNIFSGRRCSVSEVNRTKTTYCGHLCFQFRKPVHGVF</sequence>
<dbReference type="CDD" id="cd02440">
    <property type="entry name" value="AdoMet_MTases"/>
    <property type="match status" value="1"/>
</dbReference>
<dbReference type="InterPro" id="IPR013216">
    <property type="entry name" value="Methyltransf_11"/>
</dbReference>
<reference evidence="2 3" key="1">
    <citation type="submission" date="2020-04" db="EMBL/GenBank/DDBJ databases">
        <title>Description of novel Gluconacetobacter.</title>
        <authorList>
            <person name="Sombolestani A."/>
        </authorList>
    </citation>
    <scope>NUCLEOTIDE SEQUENCE [LARGE SCALE GENOMIC DNA]</scope>
    <source>
        <strain evidence="2 3">LMG 27801</strain>
    </source>
</reference>
<keyword evidence="2" id="KW-0808">Transferase</keyword>
<dbReference type="InterPro" id="IPR029063">
    <property type="entry name" value="SAM-dependent_MTases_sf"/>
</dbReference>
<keyword evidence="3" id="KW-1185">Reference proteome</keyword>